<name>A0A5K3G314_MESCO</name>
<proteinExistence type="predicted"/>
<evidence type="ECO:0000256" key="1">
    <source>
        <dbReference type="SAM" id="MobiDB-lite"/>
    </source>
</evidence>
<dbReference type="AlphaFoldDB" id="A0A5K3G314"/>
<accession>A0A5K3G314</accession>
<reference evidence="2" key="1">
    <citation type="submission" date="2019-11" db="UniProtKB">
        <authorList>
            <consortium name="WormBaseParasite"/>
        </authorList>
    </citation>
    <scope>IDENTIFICATION</scope>
</reference>
<feature type="region of interest" description="Disordered" evidence="1">
    <location>
        <begin position="1"/>
        <end position="27"/>
    </location>
</feature>
<evidence type="ECO:0000313" key="2">
    <source>
        <dbReference type="WBParaSite" id="MCU_014678-RA"/>
    </source>
</evidence>
<organism evidence="2">
    <name type="scientific">Mesocestoides corti</name>
    <name type="common">Flatworm</name>
    <dbReference type="NCBI Taxonomy" id="53468"/>
    <lineage>
        <taxon>Eukaryota</taxon>
        <taxon>Metazoa</taxon>
        <taxon>Spiralia</taxon>
        <taxon>Lophotrochozoa</taxon>
        <taxon>Platyhelminthes</taxon>
        <taxon>Cestoda</taxon>
        <taxon>Eucestoda</taxon>
        <taxon>Cyclophyllidea</taxon>
        <taxon>Mesocestoididae</taxon>
        <taxon>Mesocestoides</taxon>
    </lineage>
</organism>
<sequence length="102" mass="11557">MTMITCNSDSLRRSHSPSKRAAEGARAEGHFVHQLPLLHRPRHPVCYFHVSTTQIRALRNKHVKPPSSQHMANIAPAAAAAVTAFHNNHYHCCCPHSYRYCY</sequence>
<dbReference type="WBParaSite" id="MCU_014678-RA">
    <property type="protein sequence ID" value="MCU_014678-RA"/>
    <property type="gene ID" value="MCU_014678"/>
</dbReference>
<protein>
    <submittedName>
        <fullName evidence="2">Uncharacterized protein</fullName>
    </submittedName>
</protein>